<gene>
    <name evidence="1" type="ORF">RISW2_01775</name>
</gene>
<protein>
    <recommendedName>
        <fullName evidence="3">PhiE125 gp8 family phage protein</fullName>
    </recommendedName>
</protein>
<dbReference type="Proteomes" id="UP000023430">
    <property type="component" value="Unassembled WGS sequence"/>
</dbReference>
<proteinExistence type="predicted"/>
<name>X7F0Q0_9RHOB</name>
<dbReference type="EMBL" id="JAME01000104">
    <property type="protein sequence ID" value="ETX26472.1"/>
    <property type="molecule type" value="Genomic_DNA"/>
</dbReference>
<dbReference type="Gene3D" id="1.10.3230.30">
    <property type="entry name" value="Phage gp6-like head-tail connector protein"/>
    <property type="match status" value="1"/>
</dbReference>
<evidence type="ECO:0008006" key="3">
    <source>
        <dbReference type="Google" id="ProtNLM"/>
    </source>
</evidence>
<dbReference type="STRING" id="1449351.RISW2_01775"/>
<dbReference type="OrthoDB" id="8452228at2"/>
<evidence type="ECO:0000313" key="1">
    <source>
        <dbReference type="EMBL" id="ETX26472.1"/>
    </source>
</evidence>
<accession>X7F0Q0</accession>
<reference evidence="1 2" key="1">
    <citation type="submission" date="2014-01" db="EMBL/GenBank/DDBJ databases">
        <title>Roseivivax isoporae LMG 25204 Genome Sequencing.</title>
        <authorList>
            <person name="Lai Q."/>
            <person name="Li G."/>
            <person name="Shao Z."/>
        </authorList>
    </citation>
    <scope>NUCLEOTIDE SEQUENCE [LARGE SCALE GENOMIC DNA]</scope>
    <source>
        <strain evidence="1 2">LMG 25204</strain>
    </source>
</reference>
<sequence length="186" mass="21157">MTLSVVTPPEAEPLVASDALLRQHLRLEADETDQDDALAGYCAAARQLAEDYTRRRMITQTLQLRLDGFGCGGIDLGVSPVQEIVSIRWLDFSGIWQTLDAARYRLITSRDPHRVMPEYGLTWPVPRTDRDTVEIQFIAGFGENASDVPPQLLQVMRVFVAHMFEHRTGEVPPRLLAMLDRWRVWV</sequence>
<dbReference type="RefSeq" id="WP_043775664.1">
    <property type="nucleotide sequence ID" value="NZ_JAME01000104.1"/>
</dbReference>
<evidence type="ECO:0000313" key="2">
    <source>
        <dbReference type="Proteomes" id="UP000023430"/>
    </source>
</evidence>
<dbReference type="eggNOG" id="ENOG5032SBG">
    <property type="taxonomic scope" value="Bacteria"/>
</dbReference>
<comment type="caution">
    <text evidence="1">The sequence shown here is derived from an EMBL/GenBank/DDBJ whole genome shotgun (WGS) entry which is preliminary data.</text>
</comment>
<keyword evidence="2" id="KW-1185">Reference proteome</keyword>
<dbReference type="NCBIfam" id="TIGR02215">
    <property type="entry name" value="phage_chp_gp8"/>
    <property type="match status" value="1"/>
</dbReference>
<dbReference type="AlphaFoldDB" id="X7F0Q0"/>
<organism evidence="1 2">
    <name type="scientific">Roseivivax isoporae LMG 25204</name>
    <dbReference type="NCBI Taxonomy" id="1449351"/>
    <lineage>
        <taxon>Bacteria</taxon>
        <taxon>Pseudomonadati</taxon>
        <taxon>Pseudomonadota</taxon>
        <taxon>Alphaproteobacteria</taxon>
        <taxon>Rhodobacterales</taxon>
        <taxon>Roseobacteraceae</taxon>
        <taxon>Roseivivax</taxon>
    </lineage>
</organism>
<dbReference type="InterPro" id="IPR011738">
    <property type="entry name" value="Phage_CHP"/>
</dbReference>